<dbReference type="AlphaFoldDB" id="A0AA37XF86"/>
<dbReference type="PANTHER" id="PTHR48081">
    <property type="entry name" value="AB HYDROLASE SUPERFAMILY PROTEIN C4A8.06C"/>
    <property type="match status" value="1"/>
</dbReference>
<dbReference type="InterPro" id="IPR013094">
    <property type="entry name" value="AB_hydrolase_3"/>
</dbReference>
<dbReference type="RefSeq" id="WP_284250456.1">
    <property type="nucleotide sequence ID" value="NZ_BSUM01000001.1"/>
</dbReference>
<name>A0AA37XF86_9MICO</name>
<organism evidence="3 4">
    <name type="scientific">Litorihabitans aurantiacus</name>
    <dbReference type="NCBI Taxonomy" id="1930061"/>
    <lineage>
        <taxon>Bacteria</taxon>
        <taxon>Bacillati</taxon>
        <taxon>Actinomycetota</taxon>
        <taxon>Actinomycetes</taxon>
        <taxon>Micrococcales</taxon>
        <taxon>Beutenbergiaceae</taxon>
        <taxon>Litorihabitans</taxon>
    </lineage>
</organism>
<dbReference type="Pfam" id="PF07859">
    <property type="entry name" value="Abhydrolase_3"/>
    <property type="match status" value="1"/>
</dbReference>
<gene>
    <name evidence="3" type="primary">lipW</name>
    <name evidence="3" type="ORF">GCM10025875_16620</name>
</gene>
<evidence type="ECO:0000313" key="4">
    <source>
        <dbReference type="Proteomes" id="UP001157161"/>
    </source>
</evidence>
<dbReference type="Gene3D" id="3.40.50.1820">
    <property type="entry name" value="alpha/beta hydrolase"/>
    <property type="match status" value="1"/>
</dbReference>
<reference evidence="3" key="1">
    <citation type="journal article" date="2014" name="Int. J. Syst. Evol. Microbiol.">
        <title>Complete genome sequence of Corynebacterium casei LMG S-19264T (=DSM 44701T), isolated from a smear-ripened cheese.</title>
        <authorList>
            <consortium name="US DOE Joint Genome Institute (JGI-PGF)"/>
            <person name="Walter F."/>
            <person name="Albersmeier A."/>
            <person name="Kalinowski J."/>
            <person name="Ruckert C."/>
        </authorList>
    </citation>
    <scope>NUCLEOTIDE SEQUENCE</scope>
    <source>
        <strain evidence="3">NBRC 112290</strain>
    </source>
</reference>
<comment type="caution">
    <text evidence="3">The sequence shown here is derived from an EMBL/GenBank/DDBJ whole genome shotgun (WGS) entry which is preliminary data.</text>
</comment>
<dbReference type="PANTHER" id="PTHR48081:SF8">
    <property type="entry name" value="ALPHA_BETA HYDROLASE FOLD-3 DOMAIN-CONTAINING PROTEIN-RELATED"/>
    <property type="match status" value="1"/>
</dbReference>
<sequence length="311" mass="32705">MSDHPPDFHPELRRARWIPPFAVGPRGAAVMRHVPVRSQRPPAGVAVAEVAVSPHASVRLIRPAAIAAPVPVLLWIHGGGHLFGAPEQDDAVSFRLAQELGIAVAALRYRLGAVAPAPASLEDGHAALAHLAAHGEELGVDVAHLAIGGASAGGGLAAGLVQEVHDRGSAAVALQLLVYPMLDDRTVVRPERAPPHVRMWTPGSNAHGWRAYLGREPGGAAVPASWAPARREDLTGLPPAWIGTGTLDLFHDEAVDYAQRLRATGTPCDLVEVAGAFHGFDQLFPRTAVVAQFQRAQREALRAAGIVAPGR</sequence>
<feature type="domain" description="Alpha/beta hydrolase fold-3" evidence="2">
    <location>
        <begin position="73"/>
        <end position="280"/>
    </location>
</feature>
<keyword evidence="4" id="KW-1185">Reference proteome</keyword>
<dbReference type="GO" id="GO:0016787">
    <property type="term" value="F:hydrolase activity"/>
    <property type="evidence" value="ECO:0007669"/>
    <property type="project" value="UniProtKB-KW"/>
</dbReference>
<dbReference type="InterPro" id="IPR029058">
    <property type="entry name" value="AB_hydrolase_fold"/>
</dbReference>
<accession>A0AA37XF86</accession>
<dbReference type="SUPFAM" id="SSF53474">
    <property type="entry name" value="alpha/beta-Hydrolases"/>
    <property type="match status" value="1"/>
</dbReference>
<protein>
    <submittedName>
        <fullName evidence="3">Esterase</fullName>
    </submittedName>
</protein>
<evidence type="ECO:0000256" key="1">
    <source>
        <dbReference type="ARBA" id="ARBA00022801"/>
    </source>
</evidence>
<dbReference type="InterPro" id="IPR050300">
    <property type="entry name" value="GDXG_lipolytic_enzyme"/>
</dbReference>
<reference evidence="3" key="2">
    <citation type="submission" date="2023-02" db="EMBL/GenBank/DDBJ databases">
        <authorList>
            <person name="Sun Q."/>
            <person name="Mori K."/>
        </authorList>
    </citation>
    <scope>NUCLEOTIDE SEQUENCE</scope>
    <source>
        <strain evidence="3">NBRC 112290</strain>
    </source>
</reference>
<dbReference type="Proteomes" id="UP001157161">
    <property type="component" value="Unassembled WGS sequence"/>
</dbReference>
<dbReference type="EMBL" id="BSUM01000001">
    <property type="protein sequence ID" value="GMA31670.1"/>
    <property type="molecule type" value="Genomic_DNA"/>
</dbReference>
<proteinExistence type="predicted"/>
<keyword evidence="1" id="KW-0378">Hydrolase</keyword>
<evidence type="ECO:0000313" key="3">
    <source>
        <dbReference type="EMBL" id="GMA31670.1"/>
    </source>
</evidence>
<evidence type="ECO:0000259" key="2">
    <source>
        <dbReference type="Pfam" id="PF07859"/>
    </source>
</evidence>